<reference evidence="2" key="1">
    <citation type="journal article" date="2012" name="PLoS Genet.">
        <title>The genomes of the fungal plant pathogens Cladosporium fulvum and Dothistroma septosporum reveal adaptation to different hosts and lifestyles but also signatures of common ancestry.</title>
        <authorList>
            <person name="de Wit P.J.G.M."/>
            <person name="van der Burgt A."/>
            <person name="Oekmen B."/>
            <person name="Stergiopoulos I."/>
            <person name="Abd-Elsalam K.A."/>
            <person name="Aerts A.L."/>
            <person name="Bahkali A.H."/>
            <person name="Beenen H.G."/>
            <person name="Chettri P."/>
            <person name="Cox M.P."/>
            <person name="Datema E."/>
            <person name="de Vries R.P."/>
            <person name="Dhillon B."/>
            <person name="Ganley A.R."/>
            <person name="Griffiths S.A."/>
            <person name="Guo Y."/>
            <person name="Hamelin R.C."/>
            <person name="Henrissat B."/>
            <person name="Kabir M.S."/>
            <person name="Jashni M.K."/>
            <person name="Kema G."/>
            <person name="Klaubauf S."/>
            <person name="Lapidus A."/>
            <person name="Levasseur A."/>
            <person name="Lindquist E."/>
            <person name="Mehrabi R."/>
            <person name="Ohm R.A."/>
            <person name="Owen T.J."/>
            <person name="Salamov A."/>
            <person name="Schwelm A."/>
            <person name="Schijlen E."/>
            <person name="Sun H."/>
            <person name="van den Burg H.A."/>
            <person name="van Ham R.C.H.J."/>
            <person name="Zhang S."/>
            <person name="Goodwin S.B."/>
            <person name="Grigoriev I.V."/>
            <person name="Collemare J."/>
            <person name="Bradshaw R.E."/>
        </authorList>
    </citation>
    <scope>NUCLEOTIDE SEQUENCE [LARGE SCALE GENOMIC DNA]</scope>
    <source>
        <strain evidence="2">NZE10 / CBS 128990</strain>
    </source>
</reference>
<sequence>MKSPFTAHVASAAVAQVARNIDLKGFYDISTPGFSLELVTANRVTTRSIADAGQTAGTSPFDLLLLLQDADRSDNGYFALGDIQLRVRARNTDAWTVVASRYNRQPVVVAPAPASNTQGTVLTSADITASFGHHLPFTVDRT</sequence>
<organism evidence="1 2">
    <name type="scientific">Dothistroma septosporum (strain NZE10 / CBS 128990)</name>
    <name type="common">Red band needle blight fungus</name>
    <name type="synonym">Mycosphaerella pini</name>
    <dbReference type="NCBI Taxonomy" id="675120"/>
    <lineage>
        <taxon>Eukaryota</taxon>
        <taxon>Fungi</taxon>
        <taxon>Dikarya</taxon>
        <taxon>Ascomycota</taxon>
        <taxon>Pezizomycotina</taxon>
        <taxon>Dothideomycetes</taxon>
        <taxon>Dothideomycetidae</taxon>
        <taxon>Mycosphaerellales</taxon>
        <taxon>Mycosphaerellaceae</taxon>
        <taxon>Dothistroma</taxon>
    </lineage>
</organism>
<dbReference type="Pfam" id="PF18951">
    <property type="entry name" value="DUF5695"/>
    <property type="match status" value="1"/>
</dbReference>
<dbReference type="OrthoDB" id="2730619at2759"/>
<proteinExistence type="predicted"/>
<evidence type="ECO:0000313" key="2">
    <source>
        <dbReference type="Proteomes" id="UP000016933"/>
    </source>
</evidence>
<gene>
    <name evidence="1" type="ORF">DOTSEDRAFT_25376</name>
</gene>
<name>M2Y5C5_DOTSN</name>
<accession>M2Y5C5</accession>
<dbReference type="EMBL" id="KB446540">
    <property type="protein sequence ID" value="EME43434.1"/>
    <property type="molecule type" value="Genomic_DNA"/>
</dbReference>
<protein>
    <submittedName>
        <fullName evidence="1">Uncharacterized protein</fullName>
    </submittedName>
</protein>
<dbReference type="Proteomes" id="UP000016933">
    <property type="component" value="Unassembled WGS sequence"/>
</dbReference>
<keyword evidence="2" id="KW-1185">Reference proteome</keyword>
<evidence type="ECO:0000313" key="1">
    <source>
        <dbReference type="EMBL" id="EME43434.1"/>
    </source>
</evidence>
<reference evidence="1 2" key="2">
    <citation type="journal article" date="2012" name="PLoS Pathog.">
        <title>Diverse lifestyles and strategies of plant pathogenesis encoded in the genomes of eighteen Dothideomycetes fungi.</title>
        <authorList>
            <person name="Ohm R.A."/>
            <person name="Feau N."/>
            <person name="Henrissat B."/>
            <person name="Schoch C.L."/>
            <person name="Horwitz B.A."/>
            <person name="Barry K.W."/>
            <person name="Condon B.J."/>
            <person name="Copeland A.C."/>
            <person name="Dhillon B."/>
            <person name="Glaser F."/>
            <person name="Hesse C.N."/>
            <person name="Kosti I."/>
            <person name="LaButti K."/>
            <person name="Lindquist E.A."/>
            <person name="Lucas S."/>
            <person name="Salamov A.A."/>
            <person name="Bradshaw R.E."/>
            <person name="Ciuffetti L."/>
            <person name="Hamelin R.C."/>
            <person name="Kema G.H.J."/>
            <person name="Lawrence C."/>
            <person name="Scott J.A."/>
            <person name="Spatafora J.W."/>
            <person name="Turgeon B.G."/>
            <person name="de Wit P.J.G.M."/>
            <person name="Zhong S."/>
            <person name="Goodwin S.B."/>
            <person name="Grigoriev I.V."/>
        </authorList>
    </citation>
    <scope>NUCLEOTIDE SEQUENCE [LARGE SCALE GENOMIC DNA]</scope>
    <source>
        <strain evidence="2">NZE10 / CBS 128990</strain>
    </source>
</reference>
<dbReference type="InterPro" id="IPR043750">
    <property type="entry name" value="DUF5695"/>
</dbReference>
<dbReference type="AlphaFoldDB" id="M2Y5C5"/>
<dbReference type="HOGENOM" id="CLU_1815745_0_0_1"/>